<comment type="caution">
    <text evidence="1">The sequence shown here is derived from an EMBL/GenBank/DDBJ whole genome shotgun (WGS) entry which is preliminary data.</text>
</comment>
<reference evidence="1" key="1">
    <citation type="journal article" date="2015" name="Nature">
        <title>Complex archaea that bridge the gap between prokaryotes and eukaryotes.</title>
        <authorList>
            <person name="Spang A."/>
            <person name="Saw J.H."/>
            <person name="Jorgensen S.L."/>
            <person name="Zaremba-Niedzwiedzka K."/>
            <person name="Martijn J."/>
            <person name="Lind A.E."/>
            <person name="van Eijk R."/>
            <person name="Schleper C."/>
            <person name="Guy L."/>
            <person name="Ettema T.J."/>
        </authorList>
    </citation>
    <scope>NUCLEOTIDE SEQUENCE</scope>
</reference>
<sequence>MSLRCHSCGEEYHYDMKICPNCEDDAVNSGLISFDGLSNNWRCDIFLEVNSLTFGLKNK</sequence>
<dbReference type="EMBL" id="LAZR01066611">
    <property type="protein sequence ID" value="KKK53235.1"/>
    <property type="molecule type" value="Genomic_DNA"/>
</dbReference>
<evidence type="ECO:0000313" key="1">
    <source>
        <dbReference type="EMBL" id="KKK53235.1"/>
    </source>
</evidence>
<dbReference type="AlphaFoldDB" id="A0A0F8WXQ6"/>
<gene>
    <name evidence="1" type="ORF">LCGC14_3096840</name>
</gene>
<proteinExistence type="predicted"/>
<protein>
    <submittedName>
        <fullName evidence="1">Uncharacterized protein</fullName>
    </submittedName>
</protein>
<organism evidence="1">
    <name type="scientific">marine sediment metagenome</name>
    <dbReference type="NCBI Taxonomy" id="412755"/>
    <lineage>
        <taxon>unclassified sequences</taxon>
        <taxon>metagenomes</taxon>
        <taxon>ecological metagenomes</taxon>
    </lineage>
</organism>
<name>A0A0F8WXQ6_9ZZZZ</name>
<accession>A0A0F8WXQ6</accession>